<dbReference type="eggNOG" id="COG1388">
    <property type="taxonomic scope" value="Bacteria"/>
</dbReference>
<dbReference type="Gene3D" id="2.70.70.10">
    <property type="entry name" value="Glucose Permease (Domain IIA)"/>
    <property type="match status" value="1"/>
</dbReference>
<dbReference type="Gene3D" id="3.10.350.10">
    <property type="entry name" value="LysM domain"/>
    <property type="match status" value="2"/>
</dbReference>
<proteinExistence type="inferred from homology"/>
<dbReference type="GO" id="GO:0009279">
    <property type="term" value="C:cell outer membrane"/>
    <property type="evidence" value="ECO:0007669"/>
    <property type="project" value="TreeGrafter"/>
</dbReference>
<dbReference type="Pfam" id="PF01551">
    <property type="entry name" value="Peptidase_M23"/>
    <property type="match status" value="1"/>
</dbReference>
<dbReference type="STRING" id="380703.AHA_0829"/>
<reference evidence="4 5" key="1">
    <citation type="journal article" date="2006" name="J. Bacteriol.">
        <title>Genome sequence of Aeromonas hydrophila ATCC 7966T: jack of all trades.</title>
        <authorList>
            <person name="Seshadri R."/>
            <person name="Joseph S.W."/>
            <person name="Chopra A.K."/>
            <person name="Sha J."/>
            <person name="Shaw J."/>
            <person name="Graf J."/>
            <person name="Haft D."/>
            <person name="Wu M."/>
            <person name="Ren Q."/>
            <person name="Rosovitz M.J."/>
            <person name="Madupu R."/>
            <person name="Tallon L."/>
            <person name="Kim M."/>
            <person name="Jin S."/>
            <person name="Vuong H."/>
            <person name="Stine O.C."/>
            <person name="Ali A."/>
            <person name="Horneman A.J."/>
            <person name="Heidelberg J.F."/>
        </authorList>
    </citation>
    <scope>NUCLEOTIDE SEQUENCE [LARGE SCALE GENOMIC DNA]</scope>
    <source>
        <strain evidence="5">ATCC 7966 / DSM 30187 / BCRC 13018 / CCUG 14551 / JCM 1027 / KCTC 2358 / NCIMB 9240 / NCTC 8049</strain>
    </source>
</reference>
<dbReference type="InterPro" id="IPR018392">
    <property type="entry name" value="LysM"/>
</dbReference>
<sequence length="370" mass="39321">MCWVGSVLVWPLWPISGLVFKGSTMRSRVWQGSSVVVLSWLLLACSSSKTAAPVQGLGNDGLVSTIPARQMAAQPAIQGNSYTVKKGDTLYSIAFNSGNDVPSLASLNGISPPYNIYPGQQIRLDASGSTMAVTRSAGTYQVRPGDTLSSIGRQFGMSNQTLAQSNNLQAPFALQVGQVLNVQSAGSGSGQMVAATRPVVTQSSGPKPLAPATSGTTTPFIKQKTIAQPSSKEYAQVKEQKTDNSYSKLSWHWPTKGRIVEGFSVAEQGNKGIDIAGQKGQPIYAASGGKVVYAGSALRGYGKLIILKHDDDYLSAYAHNDELRVKEGDSVKGGSVIANMGSTDAPDVRLHFEIRYRGKSINPMSHLPKR</sequence>
<dbReference type="InterPro" id="IPR050570">
    <property type="entry name" value="Cell_wall_metabolism_enzyme"/>
</dbReference>
<keyword evidence="4" id="KW-0449">Lipoprotein</keyword>
<dbReference type="GO" id="GO:0004222">
    <property type="term" value="F:metalloendopeptidase activity"/>
    <property type="evidence" value="ECO:0007669"/>
    <property type="project" value="TreeGrafter"/>
</dbReference>
<dbReference type="SUPFAM" id="SSF51261">
    <property type="entry name" value="Duplicated hybrid motif"/>
    <property type="match status" value="1"/>
</dbReference>
<keyword evidence="5" id="KW-1185">Reference proteome</keyword>
<feature type="domain" description="LysM" evidence="3">
    <location>
        <begin position="80"/>
        <end position="124"/>
    </location>
</feature>
<dbReference type="CDD" id="cd12797">
    <property type="entry name" value="M23_peptidase"/>
    <property type="match status" value="1"/>
</dbReference>
<dbReference type="OrthoDB" id="9795421at2"/>
<dbReference type="CDD" id="cd00118">
    <property type="entry name" value="LysM"/>
    <property type="match status" value="2"/>
</dbReference>
<dbReference type="PANTHER" id="PTHR21666:SF263">
    <property type="entry name" value="MUREIN HYDROLASE ACTIVATOR NLPD"/>
    <property type="match status" value="1"/>
</dbReference>
<evidence type="ECO:0000256" key="1">
    <source>
        <dbReference type="ARBA" id="ARBA00038420"/>
    </source>
</evidence>
<dbReference type="HOGENOM" id="CLU_029425_0_1_6"/>
<dbReference type="GO" id="GO:0032153">
    <property type="term" value="C:cell division site"/>
    <property type="evidence" value="ECO:0007669"/>
    <property type="project" value="TreeGrafter"/>
</dbReference>
<evidence type="ECO:0000313" key="4">
    <source>
        <dbReference type="EMBL" id="ABK38742.1"/>
    </source>
</evidence>
<dbReference type="SMART" id="SM00257">
    <property type="entry name" value="LysM"/>
    <property type="match status" value="2"/>
</dbReference>
<organism evidence="4 5">
    <name type="scientific">Aeromonas hydrophila subsp. hydrophila (strain ATCC 7966 / DSM 30187 / BCRC 13018 / CCUG 14551 / JCM 1027 / KCTC 2358 / NCIMB 9240 / NCTC 8049)</name>
    <dbReference type="NCBI Taxonomy" id="380703"/>
    <lineage>
        <taxon>Bacteria</taxon>
        <taxon>Pseudomonadati</taxon>
        <taxon>Pseudomonadota</taxon>
        <taxon>Gammaproteobacteria</taxon>
        <taxon>Aeromonadales</taxon>
        <taxon>Aeromonadaceae</taxon>
        <taxon>Aeromonas</taxon>
    </lineage>
</organism>
<evidence type="ECO:0000313" key="5">
    <source>
        <dbReference type="Proteomes" id="UP000000756"/>
    </source>
</evidence>
<protein>
    <submittedName>
        <fullName evidence="4">Lipoprotein NlpD</fullName>
    </submittedName>
</protein>
<dbReference type="eggNOG" id="COG4942">
    <property type="taxonomic scope" value="Bacteria"/>
</dbReference>
<dbReference type="PROSITE" id="PS51782">
    <property type="entry name" value="LYSM"/>
    <property type="match status" value="2"/>
</dbReference>
<dbReference type="PATRIC" id="fig|380703.7.peg.829"/>
<feature type="region of interest" description="Disordered" evidence="2">
    <location>
        <begin position="198"/>
        <end position="217"/>
    </location>
</feature>
<dbReference type="Proteomes" id="UP000000756">
    <property type="component" value="Chromosome"/>
</dbReference>
<dbReference type="Pfam" id="PF01476">
    <property type="entry name" value="LysM"/>
    <property type="match status" value="2"/>
</dbReference>
<dbReference type="InterPro" id="IPR016047">
    <property type="entry name" value="M23ase_b-sheet_dom"/>
</dbReference>
<dbReference type="InterPro" id="IPR011055">
    <property type="entry name" value="Dup_hybrid_motif"/>
</dbReference>
<gene>
    <name evidence="4" type="primary">nlpD</name>
    <name evidence="4" type="ordered locus">AHA_0829</name>
</gene>
<dbReference type="KEGG" id="aha:AHA_0829"/>
<evidence type="ECO:0000259" key="3">
    <source>
        <dbReference type="PROSITE" id="PS51782"/>
    </source>
</evidence>
<dbReference type="PANTHER" id="PTHR21666">
    <property type="entry name" value="PEPTIDASE-RELATED"/>
    <property type="match status" value="1"/>
</dbReference>
<feature type="domain" description="LysM" evidence="3">
    <location>
        <begin position="138"/>
        <end position="182"/>
    </location>
</feature>
<dbReference type="AlphaFoldDB" id="A0KGI1"/>
<accession>A0KGI1</accession>
<dbReference type="EMBL" id="CP000462">
    <property type="protein sequence ID" value="ABK38742.1"/>
    <property type="molecule type" value="Genomic_DNA"/>
</dbReference>
<comment type="similarity">
    <text evidence="1">Belongs to the E.coli NlpD/Haemophilus LppB family.</text>
</comment>
<dbReference type="EnsemblBacteria" id="ABK38742">
    <property type="protein sequence ID" value="ABK38742"/>
    <property type="gene ID" value="AHA_0829"/>
</dbReference>
<dbReference type="InterPro" id="IPR036779">
    <property type="entry name" value="LysM_dom_sf"/>
</dbReference>
<evidence type="ECO:0000256" key="2">
    <source>
        <dbReference type="SAM" id="MobiDB-lite"/>
    </source>
</evidence>
<name>A0KGI1_AERHH</name>
<dbReference type="SUPFAM" id="SSF54106">
    <property type="entry name" value="LysM domain"/>
    <property type="match status" value="1"/>
</dbReference>